<gene>
    <name evidence="1" type="ORF">OFUS_LOCUS12784</name>
</gene>
<accession>A0A8J1U1P2</accession>
<protein>
    <submittedName>
        <fullName evidence="1">Uncharacterized protein</fullName>
    </submittedName>
</protein>
<dbReference type="Pfam" id="PF13385">
    <property type="entry name" value="Laminin_G_3"/>
    <property type="match status" value="1"/>
</dbReference>
<dbReference type="SUPFAM" id="SSF49899">
    <property type="entry name" value="Concanavalin A-like lectins/glucanases"/>
    <property type="match status" value="1"/>
</dbReference>
<proteinExistence type="predicted"/>
<dbReference type="EMBL" id="CAIIXF020000006">
    <property type="protein sequence ID" value="CAH1786997.1"/>
    <property type="molecule type" value="Genomic_DNA"/>
</dbReference>
<feature type="non-terminal residue" evidence="1">
    <location>
        <position position="1"/>
    </location>
</feature>
<dbReference type="AlphaFoldDB" id="A0A8J1U1P2"/>
<comment type="caution">
    <text evidence="1">The sequence shown here is derived from an EMBL/GenBank/DDBJ whole genome shotgun (WGS) entry which is preliminary data.</text>
</comment>
<dbReference type="OrthoDB" id="6275838at2759"/>
<organism evidence="1 2">
    <name type="scientific">Owenia fusiformis</name>
    <name type="common">Polychaete worm</name>
    <dbReference type="NCBI Taxonomy" id="6347"/>
    <lineage>
        <taxon>Eukaryota</taxon>
        <taxon>Metazoa</taxon>
        <taxon>Spiralia</taxon>
        <taxon>Lophotrochozoa</taxon>
        <taxon>Annelida</taxon>
        <taxon>Polychaeta</taxon>
        <taxon>Sedentaria</taxon>
        <taxon>Canalipalpata</taxon>
        <taxon>Sabellida</taxon>
        <taxon>Oweniida</taxon>
        <taxon>Oweniidae</taxon>
        <taxon>Owenia</taxon>
    </lineage>
</organism>
<dbReference type="Proteomes" id="UP000749559">
    <property type="component" value="Unassembled WGS sequence"/>
</dbReference>
<feature type="non-terminal residue" evidence="1">
    <location>
        <position position="156"/>
    </location>
</feature>
<evidence type="ECO:0000313" key="2">
    <source>
        <dbReference type="Proteomes" id="UP000749559"/>
    </source>
</evidence>
<name>A0A8J1U1P2_OWEFU</name>
<evidence type="ECO:0000313" key="1">
    <source>
        <dbReference type="EMBL" id="CAH1786997.1"/>
    </source>
</evidence>
<sequence>SHGITVLWKNGKLLAWMSTTTKWWKTSWDEPVKGIWHHLILAWDKDLNEMQFYVDGVEVDEDEEPDNRAAPPQLYNDIFLGRPNNAMSNFGEVIIDELMFWNDHHGFEFAERLYNMYADHIYYMPMEERRGDTLVGSGLNGRVYNNASLIEGKIGQ</sequence>
<keyword evidence="2" id="KW-1185">Reference proteome</keyword>
<reference evidence="1" key="1">
    <citation type="submission" date="2022-03" db="EMBL/GenBank/DDBJ databases">
        <authorList>
            <person name="Martin C."/>
        </authorList>
    </citation>
    <scope>NUCLEOTIDE SEQUENCE</scope>
</reference>
<dbReference type="InterPro" id="IPR013320">
    <property type="entry name" value="ConA-like_dom_sf"/>
</dbReference>
<dbReference type="Gene3D" id="2.60.120.200">
    <property type="match status" value="1"/>
</dbReference>